<keyword evidence="1" id="KW-0472">Membrane</keyword>
<dbReference type="EMBL" id="BSXN01000729">
    <property type="protein sequence ID" value="GME69623.1"/>
    <property type="molecule type" value="Genomic_DNA"/>
</dbReference>
<protein>
    <submittedName>
        <fullName evidence="2">Unnamed protein product</fullName>
    </submittedName>
</protein>
<dbReference type="Proteomes" id="UP001165120">
    <property type="component" value="Unassembled WGS sequence"/>
</dbReference>
<accession>A0A9W6SY63</accession>
<dbReference type="AlphaFoldDB" id="A0A9W6SY63"/>
<evidence type="ECO:0000313" key="3">
    <source>
        <dbReference type="Proteomes" id="UP001165120"/>
    </source>
</evidence>
<evidence type="ECO:0000313" key="2">
    <source>
        <dbReference type="EMBL" id="GME69623.1"/>
    </source>
</evidence>
<sequence length="79" mass="8152">MLGHRDATKELNRIIPTAAVIGAVITSSLVAVTENFCSTGLCVGSVVGIFSALTVLESVMTEWQQTGGVGSQLSAVFNP</sequence>
<organism evidence="2 3">
    <name type="scientific">Candida boidinii</name>
    <name type="common">Yeast</name>
    <dbReference type="NCBI Taxonomy" id="5477"/>
    <lineage>
        <taxon>Eukaryota</taxon>
        <taxon>Fungi</taxon>
        <taxon>Dikarya</taxon>
        <taxon>Ascomycota</taxon>
        <taxon>Saccharomycotina</taxon>
        <taxon>Pichiomycetes</taxon>
        <taxon>Pichiales</taxon>
        <taxon>Pichiaceae</taxon>
        <taxon>Ogataea</taxon>
        <taxon>Ogataea/Candida clade</taxon>
    </lineage>
</organism>
<proteinExistence type="predicted"/>
<keyword evidence="3" id="KW-1185">Reference proteome</keyword>
<keyword evidence="1" id="KW-0812">Transmembrane</keyword>
<comment type="caution">
    <text evidence="2">The sequence shown here is derived from an EMBL/GenBank/DDBJ whole genome shotgun (WGS) entry which is preliminary data.</text>
</comment>
<name>A0A9W6SY63_CANBO</name>
<evidence type="ECO:0000256" key="1">
    <source>
        <dbReference type="SAM" id="Phobius"/>
    </source>
</evidence>
<reference evidence="2" key="1">
    <citation type="submission" date="2023-04" db="EMBL/GenBank/DDBJ databases">
        <title>Candida boidinii NBRC 10035.</title>
        <authorList>
            <person name="Ichikawa N."/>
            <person name="Sato H."/>
            <person name="Tonouchi N."/>
        </authorList>
    </citation>
    <scope>NUCLEOTIDE SEQUENCE</scope>
    <source>
        <strain evidence="2">NBRC 10035</strain>
    </source>
</reference>
<gene>
    <name evidence="2" type="ORF">Cboi02_000245000</name>
</gene>
<feature type="transmembrane region" description="Helical" evidence="1">
    <location>
        <begin position="38"/>
        <end position="56"/>
    </location>
</feature>
<feature type="transmembrane region" description="Helical" evidence="1">
    <location>
        <begin position="12"/>
        <end position="32"/>
    </location>
</feature>
<keyword evidence="1" id="KW-1133">Transmembrane helix</keyword>